<dbReference type="GO" id="GO:0016471">
    <property type="term" value="C:vacuolar proton-transporting V-type ATPase complex"/>
    <property type="evidence" value="ECO:0007669"/>
    <property type="project" value="TreeGrafter"/>
</dbReference>
<dbReference type="InterPro" id="IPR002490">
    <property type="entry name" value="V-ATPase_116kDa_su"/>
</dbReference>
<evidence type="ECO:0000256" key="8">
    <source>
        <dbReference type="ARBA" id="ARBA00059506"/>
    </source>
</evidence>
<feature type="transmembrane region" description="Helical" evidence="10">
    <location>
        <begin position="507"/>
        <end position="527"/>
    </location>
</feature>
<dbReference type="Gene3D" id="3.30.70.2750">
    <property type="match status" value="1"/>
</dbReference>
<dbReference type="Gene3D" id="1.20.1460.20">
    <property type="match status" value="1"/>
</dbReference>
<evidence type="ECO:0000256" key="6">
    <source>
        <dbReference type="ARBA" id="ARBA00023065"/>
    </source>
</evidence>
<proteinExistence type="inferred from homology"/>
<name>A0A7C3FAG8_9CREN</name>
<organism evidence="11">
    <name type="scientific">Candidatus Methanomethylicus mesodigestus</name>
    <dbReference type="NCBI Taxonomy" id="1867258"/>
    <lineage>
        <taxon>Archaea</taxon>
        <taxon>Thermoproteota</taxon>
        <taxon>Methanosuratincolia</taxon>
        <taxon>Candidatus Methanomethylicales</taxon>
        <taxon>Candidatus Methanomethylicaceae</taxon>
        <taxon>Candidatus Methanomethylicus</taxon>
    </lineage>
</organism>
<keyword evidence="3 10" id="KW-0813">Transport</keyword>
<comment type="function">
    <text evidence="8">Component of the A-type ATP synthase that produces ATP from ADP in the presence of a proton gradient across the membrane.</text>
</comment>
<dbReference type="PANTHER" id="PTHR11629">
    <property type="entry name" value="VACUOLAR PROTON ATPASES"/>
    <property type="match status" value="1"/>
</dbReference>
<dbReference type="Pfam" id="PF01496">
    <property type="entry name" value="V_ATPase_I"/>
    <property type="match status" value="2"/>
</dbReference>
<evidence type="ECO:0000256" key="2">
    <source>
        <dbReference type="ARBA" id="ARBA00009904"/>
    </source>
</evidence>
<dbReference type="EMBL" id="DSTX01000006">
    <property type="protein sequence ID" value="HFK20487.1"/>
    <property type="molecule type" value="Genomic_DNA"/>
</dbReference>
<dbReference type="AlphaFoldDB" id="A0A7C3FAG8"/>
<evidence type="ECO:0000256" key="9">
    <source>
        <dbReference type="ARBA" id="ARBA00068671"/>
    </source>
</evidence>
<dbReference type="PANTHER" id="PTHR11629:SF63">
    <property type="entry name" value="V-TYPE PROTON ATPASE SUBUNIT A"/>
    <property type="match status" value="1"/>
</dbReference>
<evidence type="ECO:0000256" key="3">
    <source>
        <dbReference type="ARBA" id="ARBA00022448"/>
    </source>
</evidence>
<dbReference type="GO" id="GO:0046961">
    <property type="term" value="F:proton-transporting ATPase activity, rotational mechanism"/>
    <property type="evidence" value="ECO:0007669"/>
    <property type="project" value="InterPro"/>
</dbReference>
<accession>A0A7C3FAG8</accession>
<reference evidence="11" key="1">
    <citation type="journal article" date="2020" name="mSystems">
        <title>Genome- and Community-Level Interaction Insights into Carbon Utilization and Element Cycling Functions of Hydrothermarchaeota in Hydrothermal Sediment.</title>
        <authorList>
            <person name="Zhou Z."/>
            <person name="Liu Y."/>
            <person name="Xu W."/>
            <person name="Pan J."/>
            <person name="Luo Z.H."/>
            <person name="Li M."/>
        </authorList>
    </citation>
    <scope>NUCLEOTIDE SEQUENCE [LARGE SCALE GENOMIC DNA]</scope>
    <source>
        <strain evidence="11">SpSt-468</strain>
    </source>
</reference>
<evidence type="ECO:0000256" key="10">
    <source>
        <dbReference type="RuleBase" id="RU361189"/>
    </source>
</evidence>
<comment type="subcellular location">
    <subcellularLocation>
        <location evidence="1">Membrane</location>
        <topology evidence="1">Multi-pass membrane protein</topology>
    </subcellularLocation>
</comment>
<evidence type="ECO:0000256" key="7">
    <source>
        <dbReference type="ARBA" id="ARBA00023136"/>
    </source>
</evidence>
<keyword evidence="7 10" id="KW-0472">Membrane</keyword>
<protein>
    <recommendedName>
        <fullName evidence="9 10">A-type ATP synthase subunit I</fullName>
    </recommendedName>
</protein>
<keyword evidence="5 10" id="KW-1133">Transmembrane helix</keyword>
<dbReference type="GO" id="GO:0007035">
    <property type="term" value="P:vacuolar acidification"/>
    <property type="evidence" value="ECO:0007669"/>
    <property type="project" value="TreeGrafter"/>
</dbReference>
<keyword evidence="4 10" id="KW-0812">Transmembrane</keyword>
<evidence type="ECO:0000256" key="4">
    <source>
        <dbReference type="ARBA" id="ARBA00022692"/>
    </source>
</evidence>
<feature type="transmembrane region" description="Helical" evidence="10">
    <location>
        <begin position="591"/>
        <end position="614"/>
    </location>
</feature>
<feature type="transmembrane region" description="Helical" evidence="10">
    <location>
        <begin position="350"/>
        <end position="377"/>
    </location>
</feature>
<evidence type="ECO:0000313" key="11">
    <source>
        <dbReference type="EMBL" id="HFK20487.1"/>
    </source>
</evidence>
<keyword evidence="6 10" id="KW-0406">Ion transport</keyword>
<dbReference type="GO" id="GO:0033179">
    <property type="term" value="C:proton-transporting V-type ATPase, V0 domain"/>
    <property type="evidence" value="ECO:0007669"/>
    <property type="project" value="InterPro"/>
</dbReference>
<comment type="caution">
    <text evidence="11">The sequence shown here is derived from an EMBL/GenBank/DDBJ whole genome shotgun (WGS) entry which is preliminary data.</text>
</comment>
<feature type="transmembrane region" description="Helical" evidence="10">
    <location>
        <begin position="475"/>
        <end position="495"/>
    </location>
</feature>
<sequence length="649" mass="72577">MLRPVTMSRTSIIFLKSETEQVMEVINKHGAFHLTIKELDGQTSSEYAEKAQELGNRVRDVINRATSLTGRNFEGESNPVTPLQNYRDWPSLLSSIDAEVSSYENRLRELEIRSQRVAKYRPILEIWKSAVDGLSKKADFSTLGSLKHFKAIFLQGPADNKEALKKAIGDSAIVVEAAPTISIVICDRKSERDSLRAAEEAEYRPIEQLDRAPSNYSDLPSFLRSYEKDLTEIETQVSESSTSLARDLPKLRSIEAVLSDSYSVLSIRDKTSLQKNWAIIEGYVPSNLASDLISSISERVDGRVIPFTKEEHSSSSVPVSFRYPRFMKIFDSITNLYGTPSYNEVNPTPILAITFPLFFGLMFGDLGHGLTLAAIGFFMFKKVTSMKKIGLVLMIAGIAGALVGGIVYGEIFGKPLADYIPYQAPLHIPHEEGEFMTYLMQLLKISLFVGISQISLGLSLTIVNNFIQKKYEAAALINIPKLALYWAFMYVVWTTKLQLMQWFGGPIYYILAPLLFLLLASPIYSMAKHGRKEGLGHLGEMGFDLFESMISFTSNTVSYLRIFAMVIAHIELTAIFYTLGSMVGGGPTGMIFSGILIVMGNLFVVLLEGILVLAQDLRLHFYEWFSKFYQDGGVRFSPFKLSLGVPIRK</sequence>
<feature type="transmembrane region" description="Helical" evidence="10">
    <location>
        <begin position="445"/>
        <end position="463"/>
    </location>
</feature>
<feature type="transmembrane region" description="Helical" evidence="10">
    <location>
        <begin position="559"/>
        <end position="579"/>
    </location>
</feature>
<evidence type="ECO:0000256" key="5">
    <source>
        <dbReference type="ARBA" id="ARBA00022989"/>
    </source>
</evidence>
<comment type="similarity">
    <text evidence="2 10">Belongs to the V-ATPase 116 kDa subunit family.</text>
</comment>
<evidence type="ECO:0000256" key="1">
    <source>
        <dbReference type="ARBA" id="ARBA00004141"/>
    </source>
</evidence>
<feature type="transmembrane region" description="Helical" evidence="10">
    <location>
        <begin position="389"/>
        <end position="409"/>
    </location>
</feature>
<gene>
    <name evidence="11" type="ORF">ENS19_04310</name>
</gene>
<dbReference type="Gene3D" id="3.30.70.2170">
    <property type="match status" value="1"/>
</dbReference>
<dbReference type="GO" id="GO:0051117">
    <property type="term" value="F:ATPase binding"/>
    <property type="evidence" value="ECO:0007669"/>
    <property type="project" value="TreeGrafter"/>
</dbReference>